<accession>A0ABS7R4C8</accession>
<reference evidence="17 18" key="1">
    <citation type="submission" date="2021-08" db="EMBL/GenBank/DDBJ databases">
        <title>Streptomyces sp. PTM05 isolated from lichen.</title>
        <authorList>
            <person name="Somphong A."/>
            <person name="Phongsopitanun W."/>
            <person name="Tanasupawat S."/>
        </authorList>
    </citation>
    <scope>NUCLEOTIDE SEQUENCE [LARGE SCALE GENOMIC DNA]</scope>
    <source>
        <strain evidence="17 18">Ptm05</strain>
    </source>
</reference>
<evidence type="ECO:0000256" key="8">
    <source>
        <dbReference type="ARBA" id="ARBA00022679"/>
    </source>
</evidence>
<dbReference type="InterPro" id="IPR015421">
    <property type="entry name" value="PyrdxlP-dep_Trfase_major"/>
</dbReference>
<evidence type="ECO:0000256" key="12">
    <source>
        <dbReference type="ARBA" id="ARBA00030857"/>
    </source>
</evidence>
<dbReference type="InterPro" id="IPR015422">
    <property type="entry name" value="PyrdxlP-dep_Trfase_small"/>
</dbReference>
<dbReference type="RefSeq" id="WP_222981722.1">
    <property type="nucleotide sequence ID" value="NZ_JAINVZ010000031.1"/>
</dbReference>
<dbReference type="InterPro" id="IPR050103">
    <property type="entry name" value="Class-III_PLP-dep_AT"/>
</dbReference>
<dbReference type="PROSITE" id="PS00600">
    <property type="entry name" value="AA_TRANSFER_CLASS_3"/>
    <property type="match status" value="1"/>
</dbReference>
<keyword evidence="7 17" id="KW-0032">Aminotransferase</keyword>
<keyword evidence="9 16" id="KW-0663">Pyridoxal phosphate</keyword>
<evidence type="ECO:0000256" key="14">
    <source>
        <dbReference type="ARBA" id="ARBA00048021"/>
    </source>
</evidence>
<dbReference type="InterPro" id="IPR005814">
    <property type="entry name" value="Aminotrans_3"/>
</dbReference>
<dbReference type="InterPro" id="IPR049704">
    <property type="entry name" value="Aminotrans_3_PPA_site"/>
</dbReference>
<comment type="catalytic activity">
    <reaction evidence="1">
        <text>(S)-3-amino-2-methylpropanoate + 2-oxoglutarate = 2-methyl-3-oxopropanoate + L-glutamate</text>
        <dbReference type="Rhea" id="RHEA:13993"/>
        <dbReference type="ChEBI" id="CHEBI:16810"/>
        <dbReference type="ChEBI" id="CHEBI:29985"/>
        <dbReference type="ChEBI" id="CHEBI:57700"/>
        <dbReference type="ChEBI" id="CHEBI:58655"/>
        <dbReference type="EC" id="2.6.1.22"/>
    </reaction>
</comment>
<dbReference type="SUPFAM" id="SSF53383">
    <property type="entry name" value="PLP-dependent transferases"/>
    <property type="match status" value="1"/>
</dbReference>
<keyword evidence="8 17" id="KW-0808">Transferase</keyword>
<sequence>MTELSGGPALPQERRLVTAIPGPKSQELLARKTATVANGVGTTLPVFITRAGGGVLEDVDGNSLIDFGSGIAVASVGNSAEAVVAKATEQLAAFTHTCFMVTPYEGYVQVAEELAELTPGDHAKKSALFNSGAEAVENAVKIARAYTKRQAVVVFEHGYHGRTNLTMALTAKNMPYKHGFGPFAPEVYRVPLAYPFRWLTGAEDCAEQAAAEAIDQISKQVGAENVAAIVIEPIAGEGGFIEPAKGFLPRIAQFAKDNGIVFVADEIQTGFCRTGQWFACEDEGIVPDLITTAKGIAGGLPLAAVTGRAEIMDAAHAGGLGGTYGGNPVACAAALGSIETMRELDLNAKARRIEEIMKARLTSLAEKYDVVGEVRGRGAMIAIELVKSGTRDGDRTPDPETTAAVAKACHAEGLVVLTCGTYGNVLRFLPPLVIGEDLLGEGLDIIESAFAGL</sequence>
<evidence type="ECO:0000256" key="5">
    <source>
        <dbReference type="ARBA" id="ARBA00012876"/>
    </source>
</evidence>
<dbReference type="PANTHER" id="PTHR11986:SF58">
    <property type="entry name" value="LEUCINE_METHIONINE RACEMASE"/>
    <property type="match status" value="1"/>
</dbReference>
<comment type="catalytic activity">
    <reaction evidence="14">
        <text>4-aminobutanoate + 2-oxoglutarate = succinate semialdehyde + L-glutamate</text>
        <dbReference type="Rhea" id="RHEA:23352"/>
        <dbReference type="ChEBI" id="CHEBI:16810"/>
        <dbReference type="ChEBI" id="CHEBI:29985"/>
        <dbReference type="ChEBI" id="CHEBI:57706"/>
        <dbReference type="ChEBI" id="CHEBI:59888"/>
        <dbReference type="EC" id="2.6.1.19"/>
    </reaction>
</comment>
<evidence type="ECO:0000256" key="9">
    <source>
        <dbReference type="ARBA" id="ARBA00022898"/>
    </source>
</evidence>
<evidence type="ECO:0000256" key="16">
    <source>
        <dbReference type="RuleBase" id="RU003560"/>
    </source>
</evidence>
<evidence type="ECO:0000313" key="17">
    <source>
        <dbReference type="EMBL" id="MBY8888899.1"/>
    </source>
</evidence>
<gene>
    <name evidence="17" type="primary">gabT</name>
    <name evidence="17" type="ORF">K7472_29230</name>
</gene>
<evidence type="ECO:0000256" key="3">
    <source>
        <dbReference type="ARBA" id="ARBA00005176"/>
    </source>
</evidence>
<evidence type="ECO:0000256" key="13">
    <source>
        <dbReference type="ARBA" id="ARBA00031787"/>
    </source>
</evidence>
<comment type="caution">
    <text evidence="17">The sequence shown here is derived from an EMBL/GenBank/DDBJ whole genome shotgun (WGS) entry which is preliminary data.</text>
</comment>
<dbReference type="Gene3D" id="3.90.1150.10">
    <property type="entry name" value="Aspartate Aminotransferase, domain 1"/>
    <property type="match status" value="1"/>
</dbReference>
<dbReference type="PANTHER" id="PTHR11986">
    <property type="entry name" value="AMINOTRANSFERASE CLASS III"/>
    <property type="match status" value="1"/>
</dbReference>
<dbReference type="NCBIfam" id="NF004714">
    <property type="entry name" value="PRK06058.1"/>
    <property type="match status" value="1"/>
</dbReference>
<dbReference type="InterPro" id="IPR004632">
    <property type="entry name" value="4NH2But_aminotransferase_bac"/>
</dbReference>
<comment type="cofactor">
    <cofactor evidence="2">
        <name>pyridoxal 5'-phosphate</name>
        <dbReference type="ChEBI" id="CHEBI:597326"/>
    </cofactor>
</comment>
<dbReference type="GO" id="GO:0034386">
    <property type="term" value="F:4-aminobutyrate:2-oxoglutarate transaminase activity"/>
    <property type="evidence" value="ECO:0007669"/>
    <property type="project" value="UniProtKB-EC"/>
</dbReference>
<name>A0ABS7R4C8_9ACTN</name>
<comment type="pathway">
    <text evidence="3">Amino-acid degradation; 4-aminobutanoate degradation.</text>
</comment>
<dbReference type="Proteomes" id="UP001198565">
    <property type="component" value="Unassembled WGS sequence"/>
</dbReference>
<dbReference type="NCBIfam" id="TIGR00700">
    <property type="entry name" value="GABAtrnsam"/>
    <property type="match status" value="1"/>
</dbReference>
<dbReference type="EC" id="2.6.1.19" evidence="6"/>
<proteinExistence type="inferred from homology"/>
<evidence type="ECO:0000256" key="11">
    <source>
        <dbReference type="ARBA" id="ARBA00030204"/>
    </source>
</evidence>
<dbReference type="Gene3D" id="3.40.640.10">
    <property type="entry name" value="Type I PLP-dependent aspartate aminotransferase-like (Major domain)"/>
    <property type="match status" value="1"/>
</dbReference>
<dbReference type="PIRSF" id="PIRSF000521">
    <property type="entry name" value="Transaminase_4ab_Lys_Orn"/>
    <property type="match status" value="1"/>
</dbReference>
<dbReference type="EMBL" id="JAINVZ010000031">
    <property type="protein sequence ID" value="MBY8888899.1"/>
    <property type="molecule type" value="Genomic_DNA"/>
</dbReference>
<keyword evidence="18" id="KW-1185">Reference proteome</keyword>
<evidence type="ECO:0000256" key="10">
    <source>
        <dbReference type="ARBA" id="ARBA00029760"/>
    </source>
</evidence>
<dbReference type="EC" id="2.6.1.22" evidence="5"/>
<evidence type="ECO:0000256" key="6">
    <source>
        <dbReference type="ARBA" id="ARBA00012912"/>
    </source>
</evidence>
<evidence type="ECO:0000256" key="4">
    <source>
        <dbReference type="ARBA" id="ARBA00008954"/>
    </source>
</evidence>
<dbReference type="Pfam" id="PF00202">
    <property type="entry name" value="Aminotran_3"/>
    <property type="match status" value="1"/>
</dbReference>
<organism evidence="17 18">
    <name type="scientific">Streptantibioticus parmotrematis</name>
    <dbReference type="NCBI Taxonomy" id="2873249"/>
    <lineage>
        <taxon>Bacteria</taxon>
        <taxon>Bacillati</taxon>
        <taxon>Actinomycetota</taxon>
        <taxon>Actinomycetes</taxon>
        <taxon>Kitasatosporales</taxon>
        <taxon>Streptomycetaceae</taxon>
        <taxon>Streptantibioticus</taxon>
    </lineage>
</organism>
<dbReference type="CDD" id="cd00610">
    <property type="entry name" value="OAT_like"/>
    <property type="match status" value="1"/>
</dbReference>
<evidence type="ECO:0000256" key="1">
    <source>
        <dbReference type="ARBA" id="ARBA00001750"/>
    </source>
</evidence>
<evidence type="ECO:0000256" key="7">
    <source>
        <dbReference type="ARBA" id="ARBA00022576"/>
    </source>
</evidence>
<dbReference type="InterPro" id="IPR015424">
    <property type="entry name" value="PyrdxlP-dep_Trfase"/>
</dbReference>
<comment type="similarity">
    <text evidence="4 16">Belongs to the class-III pyridoxal-phosphate-dependent aminotransferase family.</text>
</comment>
<evidence type="ECO:0000256" key="2">
    <source>
        <dbReference type="ARBA" id="ARBA00001933"/>
    </source>
</evidence>
<protein>
    <recommendedName>
        <fullName evidence="12">(S)-3-amino-2-methylpropionate transaminase</fullName>
        <ecNumber evidence="6">2.6.1.19</ecNumber>
        <ecNumber evidence="5">2.6.1.22</ecNumber>
    </recommendedName>
    <alternativeName>
        <fullName evidence="13">GABA aminotransferase</fullName>
    </alternativeName>
    <alternativeName>
        <fullName evidence="11">Gamma-amino-N-butyrate transaminase</fullName>
    </alternativeName>
    <alternativeName>
        <fullName evidence="15">Glutamate:succinic semialdehyde transaminase</fullName>
    </alternativeName>
    <alternativeName>
        <fullName evidence="10">L-AIBAT</fullName>
    </alternativeName>
</protein>
<evidence type="ECO:0000313" key="18">
    <source>
        <dbReference type="Proteomes" id="UP001198565"/>
    </source>
</evidence>
<evidence type="ECO:0000256" key="15">
    <source>
        <dbReference type="ARBA" id="ARBA00050054"/>
    </source>
</evidence>